<dbReference type="EMBL" id="FOHA01000002">
    <property type="protein sequence ID" value="SER61142.1"/>
    <property type="molecule type" value="Genomic_DNA"/>
</dbReference>
<dbReference type="Pfam" id="PF22746">
    <property type="entry name" value="SHOCT-like_DUF2089-C"/>
    <property type="match status" value="1"/>
</dbReference>
<feature type="coiled-coil region" evidence="1">
    <location>
        <begin position="75"/>
        <end position="185"/>
    </location>
</feature>
<dbReference type="Pfam" id="PF13349">
    <property type="entry name" value="DUF4097"/>
    <property type="match status" value="1"/>
</dbReference>
<evidence type="ECO:0000313" key="5">
    <source>
        <dbReference type="Proteomes" id="UP000198948"/>
    </source>
</evidence>
<dbReference type="AlphaFoldDB" id="A0A1H9QKZ6"/>
<reference evidence="4 5" key="1">
    <citation type="submission" date="2016-10" db="EMBL/GenBank/DDBJ databases">
        <authorList>
            <person name="de Groot N.N."/>
        </authorList>
    </citation>
    <scope>NUCLEOTIDE SEQUENCE [LARGE SCALE GENOMIC DNA]</scope>
    <source>
        <strain evidence="4 5">DSM 13760</strain>
    </source>
</reference>
<dbReference type="OrthoDB" id="2240743at2"/>
<proteinExistence type="predicted"/>
<feature type="domain" description="YvlB/LiaX N-terminal" evidence="3">
    <location>
        <begin position="3"/>
        <end position="27"/>
    </location>
</feature>
<accession>A0A1H9QKZ6</accession>
<dbReference type="Gene3D" id="1.10.287.1490">
    <property type="match status" value="1"/>
</dbReference>
<dbReference type="STRING" id="142588.SAMN04488559_102147"/>
<keyword evidence="5" id="KW-1185">Reference proteome</keyword>
<organism evidence="4 5">
    <name type="scientific">Isobaculum melis</name>
    <dbReference type="NCBI Taxonomy" id="142588"/>
    <lineage>
        <taxon>Bacteria</taxon>
        <taxon>Bacillati</taxon>
        <taxon>Bacillota</taxon>
        <taxon>Bacilli</taxon>
        <taxon>Lactobacillales</taxon>
        <taxon>Carnobacteriaceae</taxon>
        <taxon>Isobaculum</taxon>
    </lineage>
</organism>
<sequence>MKERERILELVRQGVISTEEALVLLESAAANQGVKATQVEQENIKRPVVTPESEQVVEPVTPEVDRDQDFNQAYKEAEAADKKRLEALLEELANEASKYSAQLDVTNEEIADLRGQLAVQKEKLSMLETMEELETLSEDKEAQIETVEDIIEDLEDQIDVLEEEREEIIEKLQEIKEQQEESKEDKKGFSDIFDLPEDWKETASDTLNQVGEKVTEAGSQFGKFMKETFHSVMENVDWKEVNIRVPGLASTKFDHVFTYPNSEASILDIKVANGDVVFKNWDSSDIKIEAKIKIYGKSDITNPFEAFLERSTIDENDDTLTFHVPNKRLRADLVFYLPKRSYDHTAIKLLNGNIQFDSFEGKDIYAKSTNGNMLFNTTTATMIEAEGVNGNITVTDSDIRDLLAKSINGTLTVSSKLKSGNLSTVNGTVKVTLKAEDAKKIDANSVNGSVKISVPKHLSLEGDAKTNLGNIQSRLSEMEVLKEKTDRTNKKLLFRRAGETEALHLVLSTTTGNILLKDQTDK</sequence>
<keyword evidence="1" id="KW-0175">Coiled coil</keyword>
<dbReference type="InterPro" id="IPR053959">
    <property type="entry name" value="YvlB/LiaX_N"/>
</dbReference>
<evidence type="ECO:0000259" key="3">
    <source>
        <dbReference type="Pfam" id="PF22746"/>
    </source>
</evidence>
<dbReference type="InterPro" id="IPR025164">
    <property type="entry name" value="Toastrack_DUF4097"/>
</dbReference>
<evidence type="ECO:0000313" key="4">
    <source>
        <dbReference type="EMBL" id="SER61142.1"/>
    </source>
</evidence>
<dbReference type="InterPro" id="IPR058219">
    <property type="entry name" value="LiaX"/>
</dbReference>
<evidence type="ECO:0000256" key="1">
    <source>
        <dbReference type="SAM" id="Coils"/>
    </source>
</evidence>
<name>A0A1H9QKZ6_9LACT</name>
<protein>
    <submittedName>
        <fullName evidence="4">Putative adhesin</fullName>
    </submittedName>
</protein>
<dbReference type="NCBIfam" id="NF038025">
    <property type="entry name" value="dapto_LiaX"/>
    <property type="match status" value="1"/>
</dbReference>
<evidence type="ECO:0000259" key="2">
    <source>
        <dbReference type="Pfam" id="PF13349"/>
    </source>
</evidence>
<feature type="domain" description="DUF4097" evidence="2">
    <location>
        <begin position="267"/>
        <end position="485"/>
    </location>
</feature>
<dbReference type="Proteomes" id="UP000198948">
    <property type="component" value="Unassembled WGS sequence"/>
</dbReference>
<gene>
    <name evidence="4" type="ORF">SAMN04488559_102147</name>
</gene>
<dbReference type="RefSeq" id="WP_092649989.1">
    <property type="nucleotide sequence ID" value="NZ_FOHA01000002.1"/>
</dbReference>